<evidence type="ECO:0000313" key="1">
    <source>
        <dbReference type="EMBL" id="OEV06502.1"/>
    </source>
</evidence>
<sequence>MLGALAGAALTAALMTLLQWPHTEVVHRARQPQTVSYGDDAPHYLGLKREHTVSGRESYRLMIGRDPGLGYGHLVQIDASLGAEGIADTEWTKTGVRVRFGTGHTLFVPASSFTYGR</sequence>
<dbReference type="EMBL" id="LJGW01000628">
    <property type="protein sequence ID" value="OEV06502.1"/>
    <property type="molecule type" value="Genomic_DNA"/>
</dbReference>
<evidence type="ECO:0000313" key="2">
    <source>
        <dbReference type="Proteomes" id="UP000176005"/>
    </source>
</evidence>
<dbReference type="Proteomes" id="UP000176005">
    <property type="component" value="Unassembled WGS sequence"/>
</dbReference>
<proteinExistence type="predicted"/>
<dbReference type="AlphaFoldDB" id="A0A1E7KRC9"/>
<reference evidence="1 2" key="1">
    <citation type="journal article" date="2016" name="Front. Microbiol.">
        <title>Comparative Genomics Analysis of Streptomyces Species Reveals Their Adaptation to the Marine Environment and Their Diversity at the Genomic Level.</title>
        <authorList>
            <person name="Tian X."/>
            <person name="Zhang Z."/>
            <person name="Yang T."/>
            <person name="Chen M."/>
            <person name="Li J."/>
            <person name="Chen F."/>
            <person name="Yang J."/>
            <person name="Li W."/>
            <person name="Zhang B."/>
            <person name="Zhang Z."/>
            <person name="Wu J."/>
            <person name="Zhang C."/>
            <person name="Long L."/>
            <person name="Xiao J."/>
        </authorList>
    </citation>
    <scope>NUCLEOTIDE SEQUENCE [LARGE SCALE GENOMIC DNA]</scope>
    <source>
        <strain evidence="1 2">SCSIO 10429</strain>
    </source>
</reference>
<organism evidence="1 2">
    <name type="scientific">Streptomyces nanshensis</name>
    <dbReference type="NCBI Taxonomy" id="518642"/>
    <lineage>
        <taxon>Bacteria</taxon>
        <taxon>Bacillati</taxon>
        <taxon>Actinomycetota</taxon>
        <taxon>Actinomycetes</taxon>
        <taxon>Kitasatosporales</taxon>
        <taxon>Streptomycetaceae</taxon>
        <taxon>Streptomyces</taxon>
    </lineage>
</organism>
<protein>
    <submittedName>
        <fullName evidence="1">Uncharacterized protein</fullName>
    </submittedName>
</protein>
<comment type="caution">
    <text evidence="1">The sequence shown here is derived from an EMBL/GenBank/DDBJ whole genome shotgun (WGS) entry which is preliminary data.</text>
</comment>
<accession>A0A1E7KRC9</accession>
<keyword evidence="2" id="KW-1185">Reference proteome</keyword>
<name>A0A1E7KRC9_9ACTN</name>
<gene>
    <name evidence="1" type="ORF">AN218_30425</name>
</gene>